<organism evidence="2 3">
    <name type="scientific">Cutaneotrichosporon oleaginosum</name>
    <dbReference type="NCBI Taxonomy" id="879819"/>
    <lineage>
        <taxon>Eukaryota</taxon>
        <taxon>Fungi</taxon>
        <taxon>Dikarya</taxon>
        <taxon>Basidiomycota</taxon>
        <taxon>Agaricomycotina</taxon>
        <taxon>Tremellomycetes</taxon>
        <taxon>Trichosporonales</taxon>
        <taxon>Trichosporonaceae</taxon>
        <taxon>Cutaneotrichosporon</taxon>
    </lineage>
</organism>
<keyword evidence="3" id="KW-1185">Reference proteome</keyword>
<feature type="compositionally biased region" description="Low complexity" evidence="1">
    <location>
        <begin position="20"/>
        <end position="30"/>
    </location>
</feature>
<dbReference type="Proteomes" id="UP000053611">
    <property type="component" value="Unassembled WGS sequence"/>
</dbReference>
<name>A0A0J0XYM0_9TREE</name>
<accession>A0A0J0XYM0</accession>
<dbReference type="GeneID" id="28987861"/>
<gene>
    <name evidence="2" type="ORF">CC85DRAFT_56106</name>
</gene>
<dbReference type="RefSeq" id="XP_018282641.1">
    <property type="nucleotide sequence ID" value="XM_018427258.1"/>
</dbReference>
<dbReference type="AlphaFoldDB" id="A0A0J0XYM0"/>
<feature type="region of interest" description="Disordered" evidence="1">
    <location>
        <begin position="229"/>
        <end position="248"/>
    </location>
</feature>
<feature type="region of interest" description="Disordered" evidence="1">
    <location>
        <begin position="126"/>
        <end position="168"/>
    </location>
</feature>
<sequence>MLCSVPSHPPLQSHLHNIVQQQSSRQAHSSPSPPRPPRTPATQHMPSSPASESPRATTPPRRASRRKARLPQQPAALVNASDAQDITDAGGSTDDDVLELLRSPPTHTPGMLHLSKAALDAAKKDVPKHLPRQKPVRRDGARGQDALASTPPDPRRRRKVVEGARSATEVGKVAVAPKSSADGSTGIGTDLPVSSDLHSGLHVQAEASNSMDLAALSQSLPASFFAEAQQGTKDAQVGDAPQRASPVYELPPNVSECVVLP</sequence>
<proteinExistence type="predicted"/>
<evidence type="ECO:0000313" key="3">
    <source>
        <dbReference type="Proteomes" id="UP000053611"/>
    </source>
</evidence>
<evidence type="ECO:0000256" key="1">
    <source>
        <dbReference type="SAM" id="MobiDB-lite"/>
    </source>
</evidence>
<protein>
    <submittedName>
        <fullName evidence="2">Uncharacterized protein</fullName>
    </submittedName>
</protein>
<feature type="region of interest" description="Disordered" evidence="1">
    <location>
        <begin position="1"/>
        <end position="111"/>
    </location>
</feature>
<reference evidence="2 3" key="1">
    <citation type="submission" date="2015-03" db="EMBL/GenBank/DDBJ databases">
        <title>Genomics and transcriptomics of the oil-accumulating basidiomycete yeast T. oleaginosus allow insights into substrate utilization and the diverse evolutionary trajectories of mating systems in fungi.</title>
        <authorList>
            <consortium name="DOE Joint Genome Institute"/>
            <person name="Kourist R."/>
            <person name="Kracht O."/>
            <person name="Bracharz F."/>
            <person name="Lipzen A."/>
            <person name="Nolan M."/>
            <person name="Ohm R."/>
            <person name="Grigoriev I."/>
            <person name="Sun S."/>
            <person name="Heitman J."/>
            <person name="Bruck T."/>
            <person name="Nowrousian M."/>
        </authorList>
    </citation>
    <scope>NUCLEOTIDE SEQUENCE [LARGE SCALE GENOMIC DNA]</scope>
    <source>
        <strain evidence="2 3">IBC0246</strain>
    </source>
</reference>
<evidence type="ECO:0000313" key="2">
    <source>
        <dbReference type="EMBL" id="KLT46150.1"/>
    </source>
</evidence>
<dbReference type="EMBL" id="KQ087178">
    <property type="protein sequence ID" value="KLT46150.1"/>
    <property type="molecule type" value="Genomic_DNA"/>
</dbReference>